<proteinExistence type="predicted"/>
<feature type="compositionally biased region" description="Polar residues" evidence="4">
    <location>
        <begin position="574"/>
        <end position="585"/>
    </location>
</feature>
<dbReference type="InterPro" id="IPR040324">
    <property type="entry name" value="WDR44/Dgr2"/>
</dbReference>
<dbReference type="PROSITE" id="PS50082">
    <property type="entry name" value="WD_REPEATS_2"/>
    <property type="match status" value="3"/>
</dbReference>
<keyword evidence="6" id="KW-1185">Reference proteome</keyword>
<evidence type="ECO:0000256" key="3">
    <source>
        <dbReference type="PROSITE-ProRule" id="PRU00221"/>
    </source>
</evidence>
<dbReference type="InterPro" id="IPR036322">
    <property type="entry name" value="WD40_repeat_dom_sf"/>
</dbReference>
<feature type="compositionally biased region" description="Low complexity" evidence="4">
    <location>
        <begin position="645"/>
        <end position="666"/>
    </location>
</feature>
<dbReference type="PANTHER" id="PTHR14221">
    <property type="entry name" value="WD REPEAT DOMAIN 44"/>
    <property type="match status" value="1"/>
</dbReference>
<organism evidence="5 6">
    <name type="scientific">Protomyces lactucae-debilis</name>
    <dbReference type="NCBI Taxonomy" id="2754530"/>
    <lineage>
        <taxon>Eukaryota</taxon>
        <taxon>Fungi</taxon>
        <taxon>Dikarya</taxon>
        <taxon>Ascomycota</taxon>
        <taxon>Taphrinomycotina</taxon>
        <taxon>Taphrinomycetes</taxon>
        <taxon>Taphrinales</taxon>
        <taxon>Protomycetaceae</taxon>
        <taxon>Protomyces</taxon>
    </lineage>
</organism>
<name>A0A1Y2FQA9_PROLT</name>
<feature type="compositionally biased region" description="Polar residues" evidence="4">
    <location>
        <begin position="674"/>
        <end position="683"/>
    </location>
</feature>
<feature type="compositionally biased region" description="Polar residues" evidence="4">
    <location>
        <begin position="743"/>
        <end position="776"/>
    </location>
</feature>
<dbReference type="SUPFAM" id="SSF50978">
    <property type="entry name" value="WD40 repeat-like"/>
    <property type="match status" value="1"/>
</dbReference>
<dbReference type="Pfam" id="PF00400">
    <property type="entry name" value="WD40"/>
    <property type="match status" value="4"/>
</dbReference>
<dbReference type="InterPro" id="IPR001680">
    <property type="entry name" value="WD40_rpt"/>
</dbReference>
<comment type="caution">
    <text evidence="5">The sequence shown here is derived from an EMBL/GenBank/DDBJ whole genome shotgun (WGS) entry which is preliminary data.</text>
</comment>
<dbReference type="OMA" id="FEAHTEI"/>
<dbReference type="SMART" id="SM00320">
    <property type="entry name" value="WD40"/>
    <property type="match status" value="7"/>
</dbReference>
<evidence type="ECO:0000313" key="5">
    <source>
        <dbReference type="EMBL" id="ORY86191.1"/>
    </source>
</evidence>
<feature type="compositionally biased region" description="Polar residues" evidence="4">
    <location>
        <begin position="15"/>
        <end position="36"/>
    </location>
</feature>
<dbReference type="PANTHER" id="PTHR14221:SF0">
    <property type="entry name" value="WD REPEAT-CONTAINING PROTEIN 44"/>
    <property type="match status" value="1"/>
</dbReference>
<feature type="region of interest" description="Disordered" evidence="4">
    <location>
        <begin position="72"/>
        <end position="100"/>
    </location>
</feature>
<dbReference type="Gene3D" id="2.130.10.10">
    <property type="entry name" value="YVTN repeat-like/Quinoprotein amine dehydrogenase"/>
    <property type="match status" value="2"/>
</dbReference>
<dbReference type="EMBL" id="MCFI01000003">
    <property type="protein sequence ID" value="ORY86191.1"/>
    <property type="molecule type" value="Genomic_DNA"/>
</dbReference>
<dbReference type="PROSITE" id="PS50294">
    <property type="entry name" value="WD_REPEATS_REGION"/>
    <property type="match status" value="3"/>
</dbReference>
<evidence type="ECO:0000313" key="6">
    <source>
        <dbReference type="Proteomes" id="UP000193685"/>
    </source>
</evidence>
<feature type="compositionally biased region" description="Basic and acidic residues" evidence="4">
    <location>
        <begin position="89"/>
        <end position="100"/>
    </location>
</feature>
<dbReference type="GeneID" id="63785260"/>
<gene>
    <name evidence="5" type="ORF">BCR37DRAFT_376734</name>
</gene>
<dbReference type="Proteomes" id="UP000193685">
    <property type="component" value="Unassembled WGS sequence"/>
</dbReference>
<dbReference type="AlphaFoldDB" id="A0A1Y2FQA9"/>
<reference evidence="5 6" key="1">
    <citation type="submission" date="2016-07" db="EMBL/GenBank/DDBJ databases">
        <title>Pervasive Adenine N6-methylation of Active Genes in Fungi.</title>
        <authorList>
            <consortium name="DOE Joint Genome Institute"/>
            <person name="Mondo S.J."/>
            <person name="Dannebaum R.O."/>
            <person name="Kuo R.C."/>
            <person name="Labutti K."/>
            <person name="Haridas S."/>
            <person name="Kuo A."/>
            <person name="Salamov A."/>
            <person name="Ahrendt S.R."/>
            <person name="Lipzen A."/>
            <person name="Sullivan W."/>
            <person name="Andreopoulos W.B."/>
            <person name="Clum A."/>
            <person name="Lindquist E."/>
            <person name="Daum C."/>
            <person name="Ramamoorthy G.K."/>
            <person name="Gryganskyi A."/>
            <person name="Culley D."/>
            <person name="Magnuson J.K."/>
            <person name="James T.Y."/>
            <person name="O'Malley M.A."/>
            <person name="Stajich J.E."/>
            <person name="Spatafora J.W."/>
            <person name="Visel A."/>
            <person name="Grigoriev I.V."/>
        </authorList>
    </citation>
    <scope>NUCLEOTIDE SEQUENCE [LARGE SCALE GENOMIC DNA]</scope>
    <source>
        <strain evidence="5 6">12-1054</strain>
    </source>
</reference>
<feature type="repeat" description="WD" evidence="3">
    <location>
        <begin position="288"/>
        <end position="322"/>
    </location>
</feature>
<dbReference type="InterPro" id="IPR015943">
    <property type="entry name" value="WD40/YVTN_repeat-like_dom_sf"/>
</dbReference>
<feature type="compositionally biased region" description="Low complexity" evidence="4">
    <location>
        <begin position="593"/>
        <end position="602"/>
    </location>
</feature>
<feature type="region of interest" description="Disordered" evidence="4">
    <location>
        <begin position="1"/>
        <end position="40"/>
    </location>
</feature>
<dbReference type="RefSeq" id="XP_040727373.1">
    <property type="nucleotide sequence ID" value="XM_040868661.1"/>
</dbReference>
<accession>A0A1Y2FQA9</accession>
<dbReference type="CDD" id="cd00200">
    <property type="entry name" value="WD40"/>
    <property type="match status" value="1"/>
</dbReference>
<evidence type="ECO:0000256" key="4">
    <source>
        <dbReference type="SAM" id="MobiDB-lite"/>
    </source>
</evidence>
<keyword evidence="1 3" id="KW-0853">WD repeat</keyword>
<feature type="region of interest" description="Disordered" evidence="4">
    <location>
        <begin position="736"/>
        <end position="794"/>
    </location>
</feature>
<sequence length="834" mass="91625">MHSPGQTDIDGILGDNSTLAPLSRPNTSYSSPSRPSFTGKIPAIMTNGVLLTPEGRRESQLDPLSAHILQRTGTGFNGTPEDSPIFKRNPSDTQKREESPVLVEVDHKERKKRVSFFAKLRGKDHHADEHVEDPEDLSRAEGAEASTFCGCSHSAKPPYIRVRAHKKSKRDFNNVFLAQELKPKTSEEGGAIWSMKFSPDGRYLAVGGQDCVVRVWRVLASPSDRLDNDTAGSKLNAPVFMEKPYREYAAHEGDILDLSWSKNNFLLSSSMDKTVRLWHVSQEECLCCFQHTDFVTAIAFHPKDDRFFLSGSLDCKLRLWSIVDKTVSYWNELPELITAVAFSPEGRVAIAGSFSGLCLFYETEGLRYHTQMHVRSARGKNKNGSKITGLEAFLWKAGDGSSDVKLLVTSNDSRVRLYNLRDKSLEMKFKGNANSASQIRASISEDRRHVVCGSEDKHVYIWDTHRQDNNEKKERLGYERFEAHTEIVSATCFAPQRSRELLVASGDPIYDLVQRSRNRSHTIESTSSSINGDRESLSSLITAGEGHVLITADYLGIIKVFRQDAAASLRFTGTRDSVASDAQSQKRLRRRLSTISTSTGRSATAVGTPEPKQALHRAASVASLDSTTTTAMRKPHEAPAPASPARSNTAGTGTASTHGTLSTSTSMPPPQQIGHGTSRQSFFPRSGKHAQEPATEKAKDVNDTINPGDYLDANGVSYGYYSEIKQGRMRRRSSLASGASLERVSTAQSVWTNGSADETGQGDLSTMVRTQSQEGSSAPIPARDVPPGAVAGASNHKPREELVCRYCRGVTFTAVRHDTGVRLSCSLCFTVMET</sequence>
<feature type="compositionally biased region" description="Basic and acidic residues" evidence="4">
    <location>
        <begin position="689"/>
        <end position="702"/>
    </location>
</feature>
<dbReference type="OrthoDB" id="1932312at2759"/>
<feature type="repeat" description="WD" evidence="3">
    <location>
        <begin position="248"/>
        <end position="288"/>
    </location>
</feature>
<protein>
    <submittedName>
        <fullName evidence="5">WD40-repeat-containing domain protein</fullName>
    </submittedName>
</protein>
<feature type="region of interest" description="Disordered" evidence="4">
    <location>
        <begin position="573"/>
        <end position="709"/>
    </location>
</feature>
<feature type="repeat" description="WD" evidence="3">
    <location>
        <begin position="185"/>
        <end position="218"/>
    </location>
</feature>
<keyword evidence="2" id="KW-0677">Repeat</keyword>
<evidence type="ECO:0000256" key="2">
    <source>
        <dbReference type="ARBA" id="ARBA00022737"/>
    </source>
</evidence>
<evidence type="ECO:0000256" key="1">
    <source>
        <dbReference type="ARBA" id="ARBA00022574"/>
    </source>
</evidence>